<sequence length="63" mass="7273">MPRGITNNVFSRTSLTTCDIFIMALGLLESKQGISPEEFVDSLSPWFIDAETVWWRKFVMGFR</sequence>
<dbReference type="OrthoDB" id="3821346at2759"/>
<dbReference type="AlphaFoldDB" id="A0A6A6T7U5"/>
<protein>
    <submittedName>
        <fullName evidence="1">Uncharacterized protein</fullName>
    </submittedName>
</protein>
<accession>A0A6A6T7U5</accession>
<organism evidence="1 2">
    <name type="scientific">Lophiostoma macrostomum CBS 122681</name>
    <dbReference type="NCBI Taxonomy" id="1314788"/>
    <lineage>
        <taxon>Eukaryota</taxon>
        <taxon>Fungi</taxon>
        <taxon>Dikarya</taxon>
        <taxon>Ascomycota</taxon>
        <taxon>Pezizomycotina</taxon>
        <taxon>Dothideomycetes</taxon>
        <taxon>Pleosporomycetidae</taxon>
        <taxon>Pleosporales</taxon>
        <taxon>Lophiostomataceae</taxon>
        <taxon>Lophiostoma</taxon>
    </lineage>
</organism>
<dbReference type="Proteomes" id="UP000799324">
    <property type="component" value="Unassembled WGS sequence"/>
</dbReference>
<keyword evidence="2" id="KW-1185">Reference proteome</keyword>
<evidence type="ECO:0000313" key="1">
    <source>
        <dbReference type="EMBL" id="KAF2655896.1"/>
    </source>
</evidence>
<proteinExistence type="predicted"/>
<reference evidence="1" key="1">
    <citation type="journal article" date="2020" name="Stud. Mycol.">
        <title>101 Dothideomycetes genomes: a test case for predicting lifestyles and emergence of pathogens.</title>
        <authorList>
            <person name="Haridas S."/>
            <person name="Albert R."/>
            <person name="Binder M."/>
            <person name="Bloem J."/>
            <person name="Labutti K."/>
            <person name="Salamov A."/>
            <person name="Andreopoulos B."/>
            <person name="Baker S."/>
            <person name="Barry K."/>
            <person name="Bills G."/>
            <person name="Bluhm B."/>
            <person name="Cannon C."/>
            <person name="Castanera R."/>
            <person name="Culley D."/>
            <person name="Daum C."/>
            <person name="Ezra D."/>
            <person name="Gonzalez J."/>
            <person name="Henrissat B."/>
            <person name="Kuo A."/>
            <person name="Liang C."/>
            <person name="Lipzen A."/>
            <person name="Lutzoni F."/>
            <person name="Magnuson J."/>
            <person name="Mondo S."/>
            <person name="Nolan M."/>
            <person name="Ohm R."/>
            <person name="Pangilinan J."/>
            <person name="Park H.-J."/>
            <person name="Ramirez L."/>
            <person name="Alfaro M."/>
            <person name="Sun H."/>
            <person name="Tritt A."/>
            <person name="Yoshinaga Y."/>
            <person name="Zwiers L.-H."/>
            <person name="Turgeon B."/>
            <person name="Goodwin S."/>
            <person name="Spatafora J."/>
            <person name="Crous P."/>
            <person name="Grigoriev I."/>
        </authorList>
    </citation>
    <scope>NUCLEOTIDE SEQUENCE</scope>
    <source>
        <strain evidence="1">CBS 122681</strain>
    </source>
</reference>
<evidence type="ECO:0000313" key="2">
    <source>
        <dbReference type="Proteomes" id="UP000799324"/>
    </source>
</evidence>
<gene>
    <name evidence="1" type="ORF">K491DRAFT_598045</name>
</gene>
<dbReference type="EMBL" id="MU004343">
    <property type="protein sequence ID" value="KAF2655896.1"/>
    <property type="molecule type" value="Genomic_DNA"/>
</dbReference>
<name>A0A6A6T7U5_9PLEO</name>